<evidence type="ECO:0000313" key="2">
    <source>
        <dbReference type="EMBL" id="KAK4782333.1"/>
    </source>
</evidence>
<proteinExistence type="predicted"/>
<name>A0AAN7LG15_TRANT</name>
<comment type="caution">
    <text evidence="2">The sequence shown here is derived from an EMBL/GenBank/DDBJ whole genome shotgun (WGS) entry which is preliminary data.</text>
</comment>
<dbReference type="AlphaFoldDB" id="A0AAN7LG15"/>
<feature type="compositionally biased region" description="Basic and acidic residues" evidence="1">
    <location>
        <begin position="142"/>
        <end position="159"/>
    </location>
</feature>
<feature type="region of interest" description="Disordered" evidence="1">
    <location>
        <begin position="139"/>
        <end position="159"/>
    </location>
</feature>
<gene>
    <name evidence="2" type="ORF">SAY86_016435</name>
</gene>
<protein>
    <submittedName>
        <fullName evidence="2">Uncharacterized protein</fullName>
    </submittedName>
</protein>
<organism evidence="2 3">
    <name type="scientific">Trapa natans</name>
    <name type="common">Water chestnut</name>
    <dbReference type="NCBI Taxonomy" id="22666"/>
    <lineage>
        <taxon>Eukaryota</taxon>
        <taxon>Viridiplantae</taxon>
        <taxon>Streptophyta</taxon>
        <taxon>Embryophyta</taxon>
        <taxon>Tracheophyta</taxon>
        <taxon>Spermatophyta</taxon>
        <taxon>Magnoliopsida</taxon>
        <taxon>eudicotyledons</taxon>
        <taxon>Gunneridae</taxon>
        <taxon>Pentapetalae</taxon>
        <taxon>rosids</taxon>
        <taxon>malvids</taxon>
        <taxon>Myrtales</taxon>
        <taxon>Lythraceae</taxon>
        <taxon>Trapa</taxon>
    </lineage>
</organism>
<dbReference type="Proteomes" id="UP001346149">
    <property type="component" value="Unassembled WGS sequence"/>
</dbReference>
<sequence length="159" mass="17112">MLLLTPLGRRPHRRDLLVGVILGDGLGGSSEHLHDVLEVGGVSLDEGCGVRTHGLRSRDHGPRGYGGRRRGNFQGYSTVVGDGGGGEGAVYCDNGSSMKSSRNDVSVASWGVKRRELVGFSHRLMYSCCGILHCYGASNSSTEDHSEREREGGRGREER</sequence>
<accession>A0AAN7LG15</accession>
<keyword evidence="3" id="KW-1185">Reference proteome</keyword>
<evidence type="ECO:0000313" key="3">
    <source>
        <dbReference type="Proteomes" id="UP001346149"/>
    </source>
</evidence>
<reference evidence="2 3" key="1">
    <citation type="journal article" date="2023" name="Hortic Res">
        <title>Pangenome of water caltrop reveals structural variations and asymmetric subgenome divergence after allopolyploidization.</title>
        <authorList>
            <person name="Zhang X."/>
            <person name="Chen Y."/>
            <person name="Wang L."/>
            <person name="Yuan Y."/>
            <person name="Fang M."/>
            <person name="Shi L."/>
            <person name="Lu R."/>
            <person name="Comes H.P."/>
            <person name="Ma Y."/>
            <person name="Chen Y."/>
            <person name="Huang G."/>
            <person name="Zhou Y."/>
            <person name="Zheng Z."/>
            <person name="Qiu Y."/>
        </authorList>
    </citation>
    <scope>NUCLEOTIDE SEQUENCE [LARGE SCALE GENOMIC DNA]</scope>
    <source>
        <strain evidence="2">F231</strain>
    </source>
</reference>
<dbReference type="EMBL" id="JAXQNO010000016">
    <property type="protein sequence ID" value="KAK4782333.1"/>
    <property type="molecule type" value="Genomic_DNA"/>
</dbReference>
<evidence type="ECO:0000256" key="1">
    <source>
        <dbReference type="SAM" id="MobiDB-lite"/>
    </source>
</evidence>